<dbReference type="GO" id="GO:0000981">
    <property type="term" value="F:DNA-binding transcription factor activity, RNA polymerase II-specific"/>
    <property type="evidence" value="ECO:0007669"/>
    <property type="project" value="TreeGrafter"/>
</dbReference>
<feature type="compositionally biased region" description="Polar residues" evidence="7">
    <location>
        <begin position="28"/>
        <end position="41"/>
    </location>
</feature>
<dbReference type="Gene3D" id="4.10.280.10">
    <property type="entry name" value="Helix-loop-helix DNA-binding domain"/>
    <property type="match status" value="1"/>
</dbReference>
<dbReference type="Proteomes" id="UP000014254">
    <property type="component" value="Unassembled WGS sequence"/>
</dbReference>
<evidence type="ECO:0000259" key="8">
    <source>
        <dbReference type="PROSITE" id="PS50888"/>
    </source>
</evidence>
<feature type="coiled-coil region" evidence="6">
    <location>
        <begin position="199"/>
        <end position="226"/>
    </location>
</feature>
<dbReference type="Pfam" id="PF00010">
    <property type="entry name" value="HLH"/>
    <property type="match status" value="1"/>
</dbReference>
<evidence type="ECO:0000256" key="3">
    <source>
        <dbReference type="ARBA" id="ARBA00023125"/>
    </source>
</evidence>
<dbReference type="GO" id="GO:0000978">
    <property type="term" value="F:RNA polymerase II cis-regulatory region sequence-specific DNA binding"/>
    <property type="evidence" value="ECO:0007669"/>
    <property type="project" value="TreeGrafter"/>
</dbReference>
<evidence type="ECO:0000256" key="1">
    <source>
        <dbReference type="ARBA" id="ARBA00004123"/>
    </source>
</evidence>
<dbReference type="eggNOG" id="KOG1318">
    <property type="taxonomic scope" value="Eukaryota"/>
</dbReference>
<dbReference type="PANTHER" id="PTHR45776:SF2">
    <property type="entry name" value="MIP04163P"/>
    <property type="match status" value="1"/>
</dbReference>
<dbReference type="SMART" id="SM00353">
    <property type="entry name" value="HLH"/>
    <property type="match status" value="1"/>
</dbReference>
<keyword evidence="5" id="KW-0539">Nucleus</keyword>
<dbReference type="GO" id="GO:0046983">
    <property type="term" value="F:protein dimerization activity"/>
    <property type="evidence" value="ECO:0007669"/>
    <property type="project" value="InterPro"/>
</dbReference>
<feature type="region of interest" description="Disordered" evidence="7">
    <location>
        <begin position="81"/>
        <end position="118"/>
    </location>
</feature>
<evidence type="ECO:0000313" key="10">
    <source>
        <dbReference type="Proteomes" id="UP000014254"/>
    </source>
</evidence>
<feature type="compositionally biased region" description="Polar residues" evidence="7">
    <location>
        <begin position="88"/>
        <end position="118"/>
    </location>
</feature>
<evidence type="ECO:0000256" key="4">
    <source>
        <dbReference type="ARBA" id="ARBA00023163"/>
    </source>
</evidence>
<keyword evidence="10" id="KW-1185">Reference proteome</keyword>
<organism evidence="9 10">
    <name type="scientific">Mucor circinelloides f. circinelloides (strain 1006PhL)</name>
    <name type="common">Mucormycosis agent</name>
    <name type="synonym">Calyptromyces circinelloides</name>
    <dbReference type="NCBI Taxonomy" id="1220926"/>
    <lineage>
        <taxon>Eukaryota</taxon>
        <taxon>Fungi</taxon>
        <taxon>Fungi incertae sedis</taxon>
        <taxon>Mucoromycota</taxon>
        <taxon>Mucoromycotina</taxon>
        <taxon>Mucoromycetes</taxon>
        <taxon>Mucorales</taxon>
        <taxon>Mucorineae</taxon>
        <taxon>Mucoraceae</taxon>
        <taxon>Mucor</taxon>
    </lineage>
</organism>
<name>S2JF78_MUCC1</name>
<feature type="region of interest" description="Disordered" evidence="7">
    <location>
        <begin position="17"/>
        <end position="41"/>
    </location>
</feature>
<dbReference type="OrthoDB" id="690068at2759"/>
<dbReference type="EMBL" id="KE123949">
    <property type="protein sequence ID" value="EPB88534.1"/>
    <property type="molecule type" value="Genomic_DNA"/>
</dbReference>
<evidence type="ECO:0000256" key="5">
    <source>
        <dbReference type="ARBA" id="ARBA00023242"/>
    </source>
</evidence>
<dbReference type="InterPro" id="IPR011598">
    <property type="entry name" value="bHLH_dom"/>
</dbReference>
<protein>
    <recommendedName>
        <fullName evidence="8">BHLH domain-containing protein</fullName>
    </recommendedName>
</protein>
<dbReference type="PROSITE" id="PS50888">
    <property type="entry name" value="BHLH"/>
    <property type="match status" value="1"/>
</dbReference>
<keyword evidence="4" id="KW-0804">Transcription</keyword>
<evidence type="ECO:0000256" key="6">
    <source>
        <dbReference type="SAM" id="Coils"/>
    </source>
</evidence>
<dbReference type="OMA" id="HIFEKKR"/>
<keyword evidence="3" id="KW-0238">DNA-binding</keyword>
<keyword evidence="2" id="KW-0805">Transcription regulation</keyword>
<dbReference type="VEuPathDB" id="FungiDB:HMPREF1544_04647"/>
<keyword evidence="6" id="KW-0175">Coiled coil</keyword>
<reference evidence="10" key="1">
    <citation type="submission" date="2013-05" db="EMBL/GenBank/DDBJ databases">
        <title>The Genome sequence of Mucor circinelloides f. circinelloides 1006PhL.</title>
        <authorList>
            <consortium name="The Broad Institute Genomics Platform"/>
            <person name="Cuomo C."/>
            <person name="Earl A."/>
            <person name="Findley K."/>
            <person name="Lee S.C."/>
            <person name="Walker B."/>
            <person name="Young S."/>
            <person name="Zeng Q."/>
            <person name="Gargeya S."/>
            <person name="Fitzgerald M."/>
            <person name="Haas B."/>
            <person name="Abouelleil A."/>
            <person name="Allen A.W."/>
            <person name="Alvarado L."/>
            <person name="Arachchi H.M."/>
            <person name="Berlin A.M."/>
            <person name="Chapman S.B."/>
            <person name="Gainer-Dewar J."/>
            <person name="Goldberg J."/>
            <person name="Griggs A."/>
            <person name="Gujja S."/>
            <person name="Hansen M."/>
            <person name="Howarth C."/>
            <person name="Imamovic A."/>
            <person name="Ireland A."/>
            <person name="Larimer J."/>
            <person name="McCowan C."/>
            <person name="Murphy C."/>
            <person name="Pearson M."/>
            <person name="Poon T.W."/>
            <person name="Priest M."/>
            <person name="Roberts A."/>
            <person name="Saif S."/>
            <person name="Shea T."/>
            <person name="Sisk P."/>
            <person name="Sykes S."/>
            <person name="Wortman J."/>
            <person name="Nusbaum C."/>
            <person name="Birren B."/>
        </authorList>
    </citation>
    <scope>NUCLEOTIDE SEQUENCE [LARGE SCALE GENOMIC DNA]</scope>
    <source>
        <strain evidence="10">1006PhL</strain>
    </source>
</reference>
<evidence type="ECO:0000256" key="7">
    <source>
        <dbReference type="SAM" id="MobiDB-lite"/>
    </source>
</evidence>
<gene>
    <name evidence="9" type="ORF">HMPREF1544_04647</name>
</gene>
<dbReference type="PANTHER" id="PTHR45776">
    <property type="entry name" value="MIP04163P"/>
    <property type="match status" value="1"/>
</dbReference>
<sequence>MQFQHSTYLDQSQYDLNSNNKAALPSPMTASSLDSPPNNKVHNQYNTMPLSSSPKSSYANRIQQQQQQYDMYMNSNTNNFPQPITIPTAASNTNAHTKSPTLATSPHQNYYSSSVPDSKISDTLVSPTSPGSLEDEILQRNMQHIFEKKRRRRESHNAVERRRRDNINDRITELATLLPDRDAVKSNKGTILRKSVDHIRQLHDKLRQHQQRIQELENMLEVYRVRMGHQQTATMIPPGHPLDLSGMQPHLSHANFNRDS</sequence>
<dbReference type="AlphaFoldDB" id="S2JF78"/>
<proteinExistence type="predicted"/>
<comment type="subcellular location">
    <subcellularLocation>
        <location evidence="1">Nucleus</location>
    </subcellularLocation>
</comment>
<feature type="domain" description="BHLH" evidence="8">
    <location>
        <begin position="151"/>
        <end position="202"/>
    </location>
</feature>
<dbReference type="STRING" id="1220926.S2JF78"/>
<accession>S2JF78</accession>
<dbReference type="InParanoid" id="S2JF78"/>
<dbReference type="SUPFAM" id="SSF47459">
    <property type="entry name" value="HLH, helix-loop-helix DNA-binding domain"/>
    <property type="match status" value="1"/>
</dbReference>
<dbReference type="InterPro" id="IPR036638">
    <property type="entry name" value="HLH_DNA-bd_sf"/>
</dbReference>
<evidence type="ECO:0000313" key="9">
    <source>
        <dbReference type="EMBL" id="EPB88534.1"/>
    </source>
</evidence>
<evidence type="ECO:0000256" key="2">
    <source>
        <dbReference type="ARBA" id="ARBA00023015"/>
    </source>
</evidence>
<dbReference type="GO" id="GO:0005634">
    <property type="term" value="C:nucleus"/>
    <property type="evidence" value="ECO:0007669"/>
    <property type="project" value="UniProtKB-SubCell"/>
</dbReference>